<organism evidence="1 2">
    <name type="scientific">Nicotiana tabacum</name>
    <name type="common">Common tobacco</name>
    <dbReference type="NCBI Taxonomy" id="4097"/>
    <lineage>
        <taxon>Eukaryota</taxon>
        <taxon>Viridiplantae</taxon>
        <taxon>Streptophyta</taxon>
        <taxon>Embryophyta</taxon>
        <taxon>Tracheophyta</taxon>
        <taxon>Spermatophyta</taxon>
        <taxon>Magnoliopsida</taxon>
        <taxon>eudicotyledons</taxon>
        <taxon>Gunneridae</taxon>
        <taxon>Pentapetalae</taxon>
        <taxon>asterids</taxon>
        <taxon>lamiids</taxon>
        <taxon>Solanales</taxon>
        <taxon>Solanaceae</taxon>
        <taxon>Nicotianoideae</taxon>
        <taxon>Nicotianeae</taxon>
        <taxon>Nicotiana</taxon>
    </lineage>
</organism>
<accession>A0AC58STY4</accession>
<keyword evidence="1" id="KW-1185">Reference proteome</keyword>
<proteinExistence type="predicted"/>
<sequence>MGTITKRHEMPLHGIIEVEIFDVWRIDFMGPFPSSSGCMYILVAVDYVSKWVEAIALPTNDVKVVVNFVKKHIFTKFDTPRVIISDGGTYLCNKLLNNVLAKYKTVSASRKDWAAKLDNALWAYRTSYKTPIGTSPYELYEHKAYWAIKKLNFDADLAGRKRLMQLNEFDEFHLHAYENAKLYKEKTKCWHDKHMQHREFEPGQLVLLFNSRLRLSSGKLKSRWSGPFEVVRVTPHGAIELHVIGGERTFLVNGQRVKHCYVGDFDRQKAKVLLAND</sequence>
<dbReference type="Proteomes" id="UP000790787">
    <property type="component" value="Chromosome 16"/>
</dbReference>
<evidence type="ECO:0000313" key="2">
    <source>
        <dbReference type="RefSeq" id="XP_075088441.1"/>
    </source>
</evidence>
<reference evidence="2" key="2">
    <citation type="submission" date="2025-08" db="UniProtKB">
        <authorList>
            <consortium name="RefSeq"/>
        </authorList>
    </citation>
    <scope>IDENTIFICATION</scope>
    <source>
        <tissue evidence="2">Leaf</tissue>
    </source>
</reference>
<reference evidence="1" key="1">
    <citation type="journal article" date="2014" name="Nat. Commun.">
        <title>The tobacco genome sequence and its comparison with those of tomato and potato.</title>
        <authorList>
            <person name="Sierro N."/>
            <person name="Battey J.N."/>
            <person name="Ouadi S."/>
            <person name="Bakaher N."/>
            <person name="Bovet L."/>
            <person name="Willig A."/>
            <person name="Goepfert S."/>
            <person name="Peitsch M.C."/>
            <person name="Ivanov N.V."/>
        </authorList>
    </citation>
    <scope>NUCLEOTIDE SEQUENCE [LARGE SCALE GENOMIC DNA]</scope>
</reference>
<evidence type="ECO:0000313" key="1">
    <source>
        <dbReference type="Proteomes" id="UP000790787"/>
    </source>
</evidence>
<protein>
    <submittedName>
        <fullName evidence="2">Uncharacterized protein LOC142170433</fullName>
    </submittedName>
</protein>
<gene>
    <name evidence="2" type="primary">LOC142170433</name>
</gene>
<name>A0AC58STY4_TOBAC</name>
<dbReference type="RefSeq" id="XP_075088441.1">
    <property type="nucleotide sequence ID" value="XM_075232340.1"/>
</dbReference>